<organism evidence="3">
    <name type="scientific">Soboliphyme baturini</name>
    <dbReference type="NCBI Taxonomy" id="241478"/>
    <lineage>
        <taxon>Eukaryota</taxon>
        <taxon>Metazoa</taxon>
        <taxon>Ecdysozoa</taxon>
        <taxon>Nematoda</taxon>
        <taxon>Enoplea</taxon>
        <taxon>Dorylaimia</taxon>
        <taxon>Dioctophymatida</taxon>
        <taxon>Dioctophymatoidea</taxon>
        <taxon>Soboliphymatidae</taxon>
        <taxon>Soboliphyme</taxon>
    </lineage>
</organism>
<sequence>MIRGHSFMCNPVAFEVLPDLFDENECRKAKARRPPGATTSRRRSKQIFTYYVVYEDDRRRPETFSLTIAVATAAAAEEIRD</sequence>
<reference evidence="1 2" key="2">
    <citation type="submission" date="2018-11" db="EMBL/GenBank/DDBJ databases">
        <authorList>
            <consortium name="Pathogen Informatics"/>
        </authorList>
    </citation>
    <scope>NUCLEOTIDE SEQUENCE [LARGE SCALE GENOMIC DNA]</scope>
</reference>
<name>A0A183IAV4_9BILA</name>
<accession>A0A183IAV4</accession>
<gene>
    <name evidence="1" type="ORF">SBAD_LOCUS748</name>
</gene>
<evidence type="ECO:0000313" key="3">
    <source>
        <dbReference type="WBParaSite" id="SBAD_0000077101-mRNA-1"/>
    </source>
</evidence>
<keyword evidence="2" id="KW-1185">Reference proteome</keyword>
<reference evidence="3" key="1">
    <citation type="submission" date="2016-06" db="UniProtKB">
        <authorList>
            <consortium name="WormBaseParasite"/>
        </authorList>
    </citation>
    <scope>IDENTIFICATION</scope>
</reference>
<dbReference type="Proteomes" id="UP000270296">
    <property type="component" value="Unassembled WGS sequence"/>
</dbReference>
<dbReference type="EMBL" id="UZAM01006617">
    <property type="protein sequence ID" value="VDO91985.1"/>
    <property type="molecule type" value="Genomic_DNA"/>
</dbReference>
<protein>
    <submittedName>
        <fullName evidence="1 3">Uncharacterized protein</fullName>
    </submittedName>
</protein>
<dbReference type="WBParaSite" id="SBAD_0000077101-mRNA-1">
    <property type="protein sequence ID" value="SBAD_0000077101-mRNA-1"/>
    <property type="gene ID" value="SBAD_0000077101"/>
</dbReference>
<evidence type="ECO:0000313" key="1">
    <source>
        <dbReference type="EMBL" id="VDO91985.1"/>
    </source>
</evidence>
<proteinExistence type="predicted"/>
<dbReference type="AlphaFoldDB" id="A0A183IAV4"/>
<evidence type="ECO:0000313" key="2">
    <source>
        <dbReference type="Proteomes" id="UP000270296"/>
    </source>
</evidence>